<dbReference type="Proteomes" id="UP000515154">
    <property type="component" value="Linkage group LG11"/>
</dbReference>
<name>A0A7E6F9D6_9MOLL</name>
<feature type="domain" description="NUC153" evidence="6">
    <location>
        <begin position="708"/>
        <end position="736"/>
    </location>
</feature>
<dbReference type="RefSeq" id="XP_036363567.1">
    <property type="nucleotide sequence ID" value="XM_036507674.1"/>
</dbReference>
<dbReference type="InterPro" id="IPR056750">
    <property type="entry name" value="RRM_ESF1"/>
</dbReference>
<feature type="compositionally biased region" description="Basic and acidic residues" evidence="5">
    <location>
        <begin position="641"/>
        <end position="651"/>
    </location>
</feature>
<evidence type="ECO:0000256" key="2">
    <source>
        <dbReference type="ARBA" id="ARBA00009087"/>
    </source>
</evidence>
<evidence type="ECO:0000256" key="3">
    <source>
        <dbReference type="ARBA" id="ARBA00023054"/>
    </source>
</evidence>
<feature type="compositionally biased region" description="Basic and acidic residues" evidence="5">
    <location>
        <begin position="576"/>
        <end position="587"/>
    </location>
</feature>
<feature type="compositionally biased region" description="Acidic residues" evidence="5">
    <location>
        <begin position="155"/>
        <end position="207"/>
    </location>
</feature>
<feature type="domain" description="ESF1 RRM" evidence="7">
    <location>
        <begin position="261"/>
        <end position="408"/>
    </location>
</feature>
<dbReference type="GO" id="GO:0003723">
    <property type="term" value="F:RNA binding"/>
    <property type="evidence" value="ECO:0007669"/>
    <property type="project" value="TreeGrafter"/>
</dbReference>
<evidence type="ECO:0000313" key="9">
    <source>
        <dbReference type="RefSeq" id="XP_036363567.1"/>
    </source>
</evidence>
<feature type="compositionally biased region" description="Basic residues" evidence="5">
    <location>
        <begin position="614"/>
        <end position="627"/>
    </location>
</feature>
<dbReference type="Pfam" id="PF25121">
    <property type="entry name" value="RRM_ESF1"/>
    <property type="match status" value="1"/>
</dbReference>
<dbReference type="Pfam" id="PF08159">
    <property type="entry name" value="NUC153"/>
    <property type="match status" value="1"/>
</dbReference>
<feature type="compositionally biased region" description="Basic and acidic residues" evidence="5">
    <location>
        <begin position="484"/>
        <end position="503"/>
    </location>
</feature>
<feature type="region of interest" description="Disordered" evidence="5">
    <location>
        <begin position="47"/>
        <end position="233"/>
    </location>
</feature>
<accession>A0A7E6F9D6</accession>
<feature type="region of interest" description="Disordered" evidence="5">
    <location>
        <begin position="565"/>
        <end position="701"/>
    </location>
</feature>
<keyword evidence="8" id="KW-1185">Reference proteome</keyword>
<feature type="compositionally biased region" description="Polar residues" evidence="5">
    <location>
        <begin position="768"/>
        <end position="787"/>
    </location>
</feature>
<dbReference type="InterPro" id="IPR039754">
    <property type="entry name" value="Esf1"/>
</dbReference>
<feature type="region of interest" description="Disordered" evidence="5">
    <location>
        <begin position="742"/>
        <end position="809"/>
    </location>
</feature>
<dbReference type="InterPro" id="IPR012580">
    <property type="entry name" value="NUC153"/>
</dbReference>
<dbReference type="PANTHER" id="PTHR12202:SF0">
    <property type="entry name" value="ESF1 HOMOLOG"/>
    <property type="match status" value="1"/>
</dbReference>
<evidence type="ECO:0000259" key="7">
    <source>
        <dbReference type="Pfam" id="PF25121"/>
    </source>
</evidence>
<keyword evidence="4" id="KW-0539">Nucleus</keyword>
<dbReference type="GO" id="GO:0006364">
    <property type="term" value="P:rRNA processing"/>
    <property type="evidence" value="ECO:0007669"/>
    <property type="project" value="InterPro"/>
</dbReference>
<comment type="similarity">
    <text evidence="2">Belongs to the ESF1 family.</text>
</comment>
<feature type="compositionally biased region" description="Acidic residues" evidence="5">
    <location>
        <begin position="588"/>
        <end position="598"/>
    </location>
</feature>
<sequence length="809" mass="93084">MADERFSHISKDPRFRAVPVKERKVKIDQRFQTMFKDERFNYKYRLDKRGRPFRSSTSENLRRYYDLSDDSTDESDEDETLPDNTKVKQKISKQKNEVAANKLKSKKGIPDNSEVLEKMKNSNLNDKQKSPVLVESEKERKSSHLKEPSKKDIKEECDDDDDDADHGDEDDSDDAEEDDADHDDEDDSDDAEEDDDDDDDDDQDESGLENGQDLARGIGNESSSSDDSDFDSLDEKAGAENIIHDWGEMDKDAVLASESSSRLAICNMDWENITAADLFIVLNSFKPPQGAVLSVKIYPSEFGLKRMEEENRKGPIELAEIVKDLSDDENNDSEAKEGNTFHNEKLRQYEITRMKYYYSVVECDCEDTANYLYNELDGSEYEQSRTSFDMRFIPADMEFTETARDVCTEMPSKDQYKPNQFVNNAMSASTVSLSWDETNRHRVELTTQTFSKKQDVIMDDFKAYLASSSDDTENEGLDAIGSDSDDHSGKSDSENEEGREAKMNKYKKLLEAATENMKKKRGNVEMEITWEPGLKEKTEGLLKQRSKKQTTTPWLDYLDKVKTKRKEKKSARKAAAKKETSEEKTLFSDDDMPSDVDLNDPYFSSELKTDSNKKSKTQKKKEKKKKKLAEDSTENLTEQEIELKKQEKEELALLMADDNDNEEKSKHHFDFEDYIEGKKVDKKKKSKKKKLKQQKSKTDDDFKIDVNDKRFEAVFTSGHYNIDKSAPDYKKSAGMEELIEEKLRRRYNERTQTPTKRKNSSGISGSSENYSQMNATNSHSTGEQSLDSLVRSIKSKVSNLHNSKKKKIK</sequence>
<dbReference type="AlphaFoldDB" id="A0A7E6F9D6"/>
<feature type="region of interest" description="Disordered" evidence="5">
    <location>
        <begin position="469"/>
        <end position="503"/>
    </location>
</feature>
<reference evidence="9" key="1">
    <citation type="submission" date="2025-08" db="UniProtKB">
        <authorList>
            <consortium name="RefSeq"/>
        </authorList>
    </citation>
    <scope>IDENTIFICATION</scope>
</reference>
<keyword evidence="3" id="KW-0175">Coiled coil</keyword>
<evidence type="ECO:0000256" key="4">
    <source>
        <dbReference type="ARBA" id="ARBA00023242"/>
    </source>
</evidence>
<feature type="compositionally biased region" description="Basic residues" evidence="5">
    <location>
        <begin position="565"/>
        <end position="575"/>
    </location>
</feature>
<feature type="compositionally biased region" description="Acidic residues" evidence="5">
    <location>
        <begin position="631"/>
        <end position="640"/>
    </location>
</feature>
<evidence type="ECO:0000259" key="6">
    <source>
        <dbReference type="Pfam" id="PF08159"/>
    </source>
</evidence>
<evidence type="ECO:0000313" key="8">
    <source>
        <dbReference type="Proteomes" id="UP000515154"/>
    </source>
</evidence>
<comment type="subcellular location">
    <subcellularLocation>
        <location evidence="1">Nucleus</location>
        <location evidence="1">Nucleolus</location>
    </subcellularLocation>
</comment>
<dbReference type="GO" id="GO:0005730">
    <property type="term" value="C:nucleolus"/>
    <property type="evidence" value="ECO:0007669"/>
    <property type="project" value="UniProtKB-SubCell"/>
</dbReference>
<feature type="compositionally biased region" description="Basic and acidic residues" evidence="5">
    <location>
        <begin position="135"/>
        <end position="154"/>
    </location>
</feature>
<feature type="compositionally biased region" description="Basic and acidic residues" evidence="5">
    <location>
        <begin position="662"/>
        <end position="679"/>
    </location>
</feature>
<protein>
    <submittedName>
        <fullName evidence="9">ESF1 homolog isoform X1</fullName>
    </submittedName>
</protein>
<evidence type="ECO:0000256" key="1">
    <source>
        <dbReference type="ARBA" id="ARBA00004604"/>
    </source>
</evidence>
<feature type="compositionally biased region" description="Basic residues" evidence="5">
    <location>
        <begin position="680"/>
        <end position="695"/>
    </location>
</feature>
<organism evidence="8 9">
    <name type="scientific">Octopus sinensis</name>
    <name type="common">East Asian common octopus</name>
    <dbReference type="NCBI Taxonomy" id="2607531"/>
    <lineage>
        <taxon>Eukaryota</taxon>
        <taxon>Metazoa</taxon>
        <taxon>Spiralia</taxon>
        <taxon>Lophotrochozoa</taxon>
        <taxon>Mollusca</taxon>
        <taxon>Cephalopoda</taxon>
        <taxon>Coleoidea</taxon>
        <taxon>Octopodiformes</taxon>
        <taxon>Octopoda</taxon>
        <taxon>Incirrata</taxon>
        <taxon>Octopodidae</taxon>
        <taxon>Octopus</taxon>
    </lineage>
</organism>
<dbReference type="PANTHER" id="PTHR12202">
    <property type="entry name" value="ESF1 HOMOLOG"/>
    <property type="match status" value="1"/>
</dbReference>
<gene>
    <name evidence="9" type="primary">LOC115217687</name>
</gene>
<evidence type="ECO:0000256" key="5">
    <source>
        <dbReference type="SAM" id="MobiDB-lite"/>
    </source>
</evidence>
<proteinExistence type="inferred from homology"/>
<feature type="compositionally biased region" description="Acidic residues" evidence="5">
    <location>
        <begin position="67"/>
        <end position="81"/>
    </location>
</feature>
<dbReference type="KEGG" id="osn:115217687"/>